<evidence type="ECO:0008006" key="4">
    <source>
        <dbReference type="Google" id="ProtNLM"/>
    </source>
</evidence>
<reference evidence="2 3" key="1">
    <citation type="submission" date="2017-11" db="EMBL/GenBank/DDBJ databases">
        <title>Genomic Encyclopedia of Archaeal and Bacterial Type Strains, Phase II (KMG-II): From Individual Species to Whole Genera.</title>
        <authorList>
            <person name="Goeker M."/>
        </authorList>
    </citation>
    <scope>NUCLEOTIDE SEQUENCE [LARGE SCALE GENOMIC DNA]</scope>
    <source>
        <strain evidence="2 3">DSM 22413</strain>
    </source>
</reference>
<name>A0A2M8WUA4_9MICO</name>
<feature type="transmembrane region" description="Helical" evidence="1">
    <location>
        <begin position="109"/>
        <end position="131"/>
    </location>
</feature>
<feature type="transmembrane region" description="Helical" evidence="1">
    <location>
        <begin position="77"/>
        <end position="97"/>
    </location>
</feature>
<gene>
    <name evidence="2" type="ORF">CLV34_0364</name>
</gene>
<keyword evidence="1" id="KW-0472">Membrane</keyword>
<proteinExistence type="predicted"/>
<feature type="transmembrane region" description="Helical" evidence="1">
    <location>
        <begin position="21"/>
        <end position="38"/>
    </location>
</feature>
<dbReference type="RefSeq" id="WP_100348544.1">
    <property type="nucleotide sequence ID" value="NZ_PGTZ01000006.1"/>
</dbReference>
<organism evidence="2 3">
    <name type="scientific">Luteimicrobium subarcticum</name>
    <dbReference type="NCBI Taxonomy" id="620910"/>
    <lineage>
        <taxon>Bacteria</taxon>
        <taxon>Bacillati</taxon>
        <taxon>Actinomycetota</taxon>
        <taxon>Actinomycetes</taxon>
        <taxon>Micrococcales</taxon>
        <taxon>Luteimicrobium</taxon>
    </lineage>
</organism>
<comment type="caution">
    <text evidence="2">The sequence shown here is derived from an EMBL/GenBank/DDBJ whole genome shotgun (WGS) entry which is preliminary data.</text>
</comment>
<evidence type="ECO:0000313" key="3">
    <source>
        <dbReference type="Proteomes" id="UP000231586"/>
    </source>
</evidence>
<keyword evidence="1" id="KW-1133">Transmembrane helix</keyword>
<dbReference type="Proteomes" id="UP000231586">
    <property type="component" value="Unassembled WGS sequence"/>
</dbReference>
<feature type="transmembrane region" description="Helical" evidence="1">
    <location>
        <begin position="50"/>
        <end position="70"/>
    </location>
</feature>
<sequence>MTERAAGAEAPGRALPTARTVALAAAADTVWVLVFAAIGRRSHDEHEGLVQVLATAWPFLAGLAAGWLAVRAWRRPLPLWPTGVWVWAATWALGMLLRLLTGQGIAPSFQVVAAVFLGLGLVGWRAVVHLVRRRRA</sequence>
<dbReference type="InterPro" id="IPR021414">
    <property type="entry name" value="DUF3054"/>
</dbReference>
<protein>
    <recommendedName>
        <fullName evidence="4">DUF3054 family protein</fullName>
    </recommendedName>
</protein>
<dbReference type="AlphaFoldDB" id="A0A2M8WUA4"/>
<evidence type="ECO:0000256" key="1">
    <source>
        <dbReference type="SAM" id="Phobius"/>
    </source>
</evidence>
<dbReference type="Pfam" id="PF11255">
    <property type="entry name" value="DUF3054"/>
    <property type="match status" value="1"/>
</dbReference>
<evidence type="ECO:0000313" key="2">
    <source>
        <dbReference type="EMBL" id="PJI94521.1"/>
    </source>
</evidence>
<dbReference type="OrthoDB" id="3698172at2"/>
<keyword evidence="3" id="KW-1185">Reference proteome</keyword>
<dbReference type="EMBL" id="PGTZ01000006">
    <property type="protein sequence ID" value="PJI94521.1"/>
    <property type="molecule type" value="Genomic_DNA"/>
</dbReference>
<accession>A0A2M8WUA4</accession>
<keyword evidence="1" id="KW-0812">Transmembrane</keyword>